<accession>A0AAV3PZM5</accession>
<protein>
    <submittedName>
        <fullName evidence="1">Uncharacterized protein</fullName>
    </submittedName>
</protein>
<dbReference type="AlphaFoldDB" id="A0AAV3PZM5"/>
<dbReference type="Proteomes" id="UP001454036">
    <property type="component" value="Unassembled WGS sequence"/>
</dbReference>
<name>A0AAV3PZM5_LITER</name>
<dbReference type="EMBL" id="BAABME010003071">
    <property type="protein sequence ID" value="GAA0157279.1"/>
    <property type="molecule type" value="Genomic_DNA"/>
</dbReference>
<evidence type="ECO:0000313" key="2">
    <source>
        <dbReference type="Proteomes" id="UP001454036"/>
    </source>
</evidence>
<reference evidence="1 2" key="1">
    <citation type="submission" date="2024-01" db="EMBL/GenBank/DDBJ databases">
        <title>The complete chloroplast genome sequence of Lithospermum erythrorhizon: insights into the phylogenetic relationship among Boraginaceae species and the maternal lineages of purple gromwells.</title>
        <authorList>
            <person name="Okada T."/>
            <person name="Watanabe K."/>
        </authorList>
    </citation>
    <scope>NUCLEOTIDE SEQUENCE [LARGE SCALE GENOMIC DNA]</scope>
</reference>
<keyword evidence="2" id="KW-1185">Reference proteome</keyword>
<organism evidence="1 2">
    <name type="scientific">Lithospermum erythrorhizon</name>
    <name type="common">Purple gromwell</name>
    <name type="synonym">Lithospermum officinale var. erythrorhizon</name>
    <dbReference type="NCBI Taxonomy" id="34254"/>
    <lineage>
        <taxon>Eukaryota</taxon>
        <taxon>Viridiplantae</taxon>
        <taxon>Streptophyta</taxon>
        <taxon>Embryophyta</taxon>
        <taxon>Tracheophyta</taxon>
        <taxon>Spermatophyta</taxon>
        <taxon>Magnoliopsida</taxon>
        <taxon>eudicotyledons</taxon>
        <taxon>Gunneridae</taxon>
        <taxon>Pentapetalae</taxon>
        <taxon>asterids</taxon>
        <taxon>lamiids</taxon>
        <taxon>Boraginales</taxon>
        <taxon>Boraginaceae</taxon>
        <taxon>Boraginoideae</taxon>
        <taxon>Lithospermeae</taxon>
        <taxon>Lithospermum</taxon>
    </lineage>
</organism>
<proteinExistence type="predicted"/>
<sequence length="109" mass="12565">MYKDRHKTDASDSAQSGPMFVDYVPDTTMTKRLLEILNKKILLDKLVRHSPTPVLRRSTSPHVPNKRYMNYLLLTDEGEPECYDEACLTTDASKWDLAMKDEMQSLISN</sequence>
<comment type="caution">
    <text evidence="1">The sequence shown here is derived from an EMBL/GenBank/DDBJ whole genome shotgun (WGS) entry which is preliminary data.</text>
</comment>
<gene>
    <name evidence="1" type="ORF">LIER_14582</name>
</gene>
<evidence type="ECO:0000313" key="1">
    <source>
        <dbReference type="EMBL" id="GAA0157279.1"/>
    </source>
</evidence>